<accession>I3CCJ0</accession>
<organism evidence="1 2">
    <name type="scientific">Beggiatoa alba B18LD</name>
    <dbReference type="NCBI Taxonomy" id="395493"/>
    <lineage>
        <taxon>Bacteria</taxon>
        <taxon>Pseudomonadati</taxon>
        <taxon>Pseudomonadota</taxon>
        <taxon>Gammaproteobacteria</taxon>
        <taxon>Thiotrichales</taxon>
        <taxon>Thiotrichaceae</taxon>
        <taxon>Beggiatoa</taxon>
    </lineage>
</organism>
<proteinExistence type="predicted"/>
<protein>
    <submittedName>
        <fullName evidence="1">Uncharacterized protein</fullName>
    </submittedName>
</protein>
<dbReference type="STRING" id="395493.BegalDRAFT_0414"/>
<sequence length="214" mass="25333">MQQAFSEKELCFNFPKNYQVIKYDETKFYEKFKRLNELICPKLMDKLNPTDSEEKNYGISGVDFLVIDVEKSILWLLEVKNFNTAKESKSLDRTDKEFIKAFVNDITIKIVSTLSALLPFKINAEDDEKVFANYLCRIEKINIVLYIETKKEDEFICEEMQKKLRQKFKNALDKSNIHIFDNAILTRENKLSGNPEDICSFEVMMNKGWRFTHY</sequence>
<dbReference type="Proteomes" id="UP000005744">
    <property type="component" value="Unassembled WGS sequence"/>
</dbReference>
<evidence type="ECO:0000313" key="1">
    <source>
        <dbReference type="EMBL" id="EIJ41333.1"/>
    </source>
</evidence>
<reference evidence="1 2" key="1">
    <citation type="submission" date="2011-11" db="EMBL/GenBank/DDBJ databases">
        <title>Improved High-Quality Draft sequence of Beggiatoa alba B18lD.</title>
        <authorList>
            <consortium name="US DOE Joint Genome Institute"/>
            <person name="Lucas S."/>
            <person name="Han J."/>
            <person name="Lapidus A."/>
            <person name="Cheng J.-F."/>
            <person name="Goodwin L."/>
            <person name="Pitluck S."/>
            <person name="Peters L."/>
            <person name="Mikhailova N."/>
            <person name="Held B."/>
            <person name="Detter J.C."/>
            <person name="Han C."/>
            <person name="Tapia R."/>
            <person name="Land M."/>
            <person name="Hauser L."/>
            <person name="Kyrpides N."/>
            <person name="Ivanova N."/>
            <person name="Pagani I."/>
            <person name="Samuel K."/>
            <person name="Teske A."/>
            <person name="Mueller J."/>
            <person name="Woyke T."/>
        </authorList>
    </citation>
    <scope>NUCLEOTIDE SEQUENCE [LARGE SCALE GENOMIC DNA]</scope>
    <source>
        <strain evidence="1 2">B18LD</strain>
    </source>
</reference>
<dbReference type="OrthoDB" id="8479564at2"/>
<dbReference type="RefSeq" id="WP_002683165.1">
    <property type="nucleotide sequence ID" value="NZ_JH600070.1"/>
</dbReference>
<dbReference type="EMBL" id="JH600070">
    <property type="protein sequence ID" value="EIJ41333.1"/>
    <property type="molecule type" value="Genomic_DNA"/>
</dbReference>
<dbReference type="AlphaFoldDB" id="I3CCJ0"/>
<keyword evidence="2" id="KW-1185">Reference proteome</keyword>
<name>I3CCJ0_9GAMM</name>
<dbReference type="HOGENOM" id="CLU_1286685_0_0_6"/>
<evidence type="ECO:0000313" key="2">
    <source>
        <dbReference type="Proteomes" id="UP000005744"/>
    </source>
</evidence>
<dbReference type="eggNOG" id="ENOG5030NHK">
    <property type="taxonomic scope" value="Bacteria"/>
</dbReference>
<gene>
    <name evidence="1" type="ORF">BegalDRAFT_0414</name>
</gene>